<feature type="chain" id="PRO_5003407795" description="Cystatin domain-containing protein" evidence="1">
    <location>
        <begin position="17"/>
        <end position="173"/>
    </location>
</feature>
<dbReference type="InterPro" id="IPR046350">
    <property type="entry name" value="Cystatin_sf"/>
</dbReference>
<proteinExistence type="predicted"/>
<dbReference type="PROSITE" id="PS00287">
    <property type="entry name" value="CYSTATIN"/>
    <property type="match status" value="1"/>
</dbReference>
<dbReference type="RefSeq" id="XP_004039519.1">
    <property type="nucleotide sequence ID" value="XM_004039471.1"/>
</dbReference>
<dbReference type="Gene3D" id="3.10.450.10">
    <property type="match status" value="1"/>
</dbReference>
<dbReference type="EMBL" id="GL983180">
    <property type="protein sequence ID" value="EGR34215.1"/>
    <property type="molecule type" value="Genomic_DNA"/>
</dbReference>
<sequence length="173" mass="19709">MKTIAILSLILILSFAKINNEKEDGKIKPLGESPDQHIDYQTNQNKNIEADLEQPLPEISEPYIQPTNMTLPGGWSQIDVNTVRSSQHYNKVKRFAKSKFHGKTCGGPKDQMIWRLKKFETQVVAGYNYKVTYEARLIDDQQYSQAIHVFHIFESIEGEISLDGCDLGYVAMS</sequence>
<dbReference type="SUPFAM" id="SSF54403">
    <property type="entry name" value="Cystatin/monellin"/>
    <property type="match status" value="1"/>
</dbReference>
<keyword evidence="3" id="KW-1185">Reference proteome</keyword>
<organism evidence="2 3">
    <name type="scientific">Ichthyophthirius multifiliis</name>
    <name type="common">White spot disease agent</name>
    <name type="synonym">Ich</name>
    <dbReference type="NCBI Taxonomy" id="5932"/>
    <lineage>
        <taxon>Eukaryota</taxon>
        <taxon>Sar</taxon>
        <taxon>Alveolata</taxon>
        <taxon>Ciliophora</taxon>
        <taxon>Intramacronucleata</taxon>
        <taxon>Oligohymenophorea</taxon>
        <taxon>Hymenostomatida</taxon>
        <taxon>Ophryoglenina</taxon>
        <taxon>Ichthyophthirius</taxon>
    </lineage>
</organism>
<evidence type="ECO:0000313" key="2">
    <source>
        <dbReference type="EMBL" id="EGR34215.1"/>
    </source>
</evidence>
<dbReference type="GeneID" id="14910407"/>
<keyword evidence="1" id="KW-0732">Signal</keyword>
<protein>
    <recommendedName>
        <fullName evidence="4">Cystatin domain-containing protein</fullName>
    </recommendedName>
</protein>
<name>G0QKP0_ICHMU</name>
<accession>G0QKP0</accession>
<evidence type="ECO:0000256" key="1">
    <source>
        <dbReference type="SAM" id="SignalP"/>
    </source>
</evidence>
<dbReference type="AlphaFoldDB" id="G0QKP0"/>
<evidence type="ECO:0008006" key="4">
    <source>
        <dbReference type="Google" id="ProtNLM"/>
    </source>
</evidence>
<evidence type="ECO:0000313" key="3">
    <source>
        <dbReference type="Proteomes" id="UP000008983"/>
    </source>
</evidence>
<dbReference type="InParanoid" id="G0QKP0"/>
<reference evidence="2 3" key="1">
    <citation type="submission" date="2011-07" db="EMBL/GenBank/DDBJ databases">
        <authorList>
            <person name="Coyne R."/>
            <person name="Brami D."/>
            <person name="Johnson J."/>
            <person name="Hostetler J."/>
            <person name="Hannick L."/>
            <person name="Clark T."/>
            <person name="Cassidy-Hanley D."/>
            <person name="Inman J."/>
        </authorList>
    </citation>
    <scope>NUCLEOTIDE SEQUENCE [LARGE SCALE GENOMIC DNA]</scope>
    <source>
        <strain evidence="2 3">G5</strain>
    </source>
</reference>
<dbReference type="Proteomes" id="UP000008983">
    <property type="component" value="Unassembled WGS sequence"/>
</dbReference>
<feature type="signal peptide" evidence="1">
    <location>
        <begin position="1"/>
        <end position="16"/>
    </location>
</feature>
<gene>
    <name evidence="2" type="ORF">IMG5_020400</name>
</gene>
<dbReference type="InterPro" id="IPR018073">
    <property type="entry name" value="Prot_inh_cystat_CS"/>
</dbReference>